<keyword evidence="3" id="KW-0998">Cell outer membrane</keyword>
<dbReference type="Proteomes" id="UP000324133">
    <property type="component" value="Unassembled WGS sequence"/>
</dbReference>
<organism evidence="5 6">
    <name type="scientific">Rufibacter hautae</name>
    <dbReference type="NCBI Taxonomy" id="2595005"/>
    <lineage>
        <taxon>Bacteria</taxon>
        <taxon>Pseudomonadati</taxon>
        <taxon>Bacteroidota</taxon>
        <taxon>Cytophagia</taxon>
        <taxon>Cytophagales</taxon>
        <taxon>Hymenobacteraceae</taxon>
        <taxon>Rufibacter</taxon>
    </lineage>
</organism>
<evidence type="ECO:0000313" key="6">
    <source>
        <dbReference type="Proteomes" id="UP000324133"/>
    </source>
</evidence>
<keyword evidence="2" id="KW-0472">Membrane</keyword>
<dbReference type="Gene3D" id="1.25.40.10">
    <property type="entry name" value="Tetratricopeptide repeat domain"/>
    <property type="match status" value="1"/>
</dbReference>
<keyword evidence="6" id="KW-1185">Reference proteome</keyword>
<protein>
    <submittedName>
        <fullName evidence="5">Outer membrane protein assembly factor BamD</fullName>
    </submittedName>
</protein>
<feature type="domain" description="Outer membrane lipoprotein BamD-like" evidence="4">
    <location>
        <begin position="34"/>
        <end position="178"/>
    </location>
</feature>
<sequence length="286" mass="33151">MTKRILSYLPILLIVFLLGACGQYNKILKSDDVDKKYAAALSYYEKEEYEKAGALLEDLMPLLKGRSEYEKANFLYAYTKYHQGLYLESSFHFISFTQTFPRSQYAEEAAFMNARSLTNESPSVNLDQQSTVQAMAALQEFMRRYPQSKYMPDANKIYDELSRKIEIKAFESARQYYKLTNYDPQYYKAAVVSLENFRKNYPSSVYNEEAAYLRIDAQYNYAKESIESKQRDRYAEVITMYQTFVDAYPQSKFLRNAENLYDASRQALEKLSKTPAAAPAAATATK</sequence>
<evidence type="ECO:0000256" key="1">
    <source>
        <dbReference type="ARBA" id="ARBA00022729"/>
    </source>
</evidence>
<dbReference type="Pfam" id="PF13525">
    <property type="entry name" value="YfiO"/>
    <property type="match status" value="2"/>
</dbReference>
<evidence type="ECO:0000313" key="5">
    <source>
        <dbReference type="EMBL" id="KAA3439296.1"/>
    </source>
</evidence>
<name>A0A5B6TH08_9BACT</name>
<proteinExistence type="predicted"/>
<gene>
    <name evidence="5" type="primary">bamD</name>
    <name evidence="5" type="ORF">FOA19_01020</name>
</gene>
<reference evidence="5 6" key="1">
    <citation type="submission" date="2019-07" db="EMBL/GenBank/DDBJ databases">
        <title>Rufibacter sp. nov., isolated from lake sediment.</title>
        <authorList>
            <person name="Qu J.-H."/>
        </authorList>
    </citation>
    <scope>NUCLEOTIDE SEQUENCE [LARGE SCALE GENOMIC DNA]</scope>
    <source>
        <strain evidence="5 6">NBS58-1</strain>
    </source>
</reference>
<comment type="caution">
    <text evidence="5">The sequence shown here is derived from an EMBL/GenBank/DDBJ whole genome shotgun (WGS) entry which is preliminary data.</text>
</comment>
<dbReference type="PROSITE" id="PS51257">
    <property type="entry name" value="PROKAR_LIPOPROTEIN"/>
    <property type="match status" value="1"/>
</dbReference>
<dbReference type="RefSeq" id="WP_149088941.1">
    <property type="nucleotide sequence ID" value="NZ_VKKY01000001.1"/>
</dbReference>
<dbReference type="AlphaFoldDB" id="A0A5B6TH08"/>
<feature type="domain" description="Outer membrane lipoprotein BamD-like" evidence="4">
    <location>
        <begin position="181"/>
        <end position="266"/>
    </location>
</feature>
<dbReference type="InterPro" id="IPR039565">
    <property type="entry name" value="BamD-like"/>
</dbReference>
<dbReference type="OrthoDB" id="9770761at2"/>
<evidence type="ECO:0000256" key="3">
    <source>
        <dbReference type="ARBA" id="ARBA00023237"/>
    </source>
</evidence>
<dbReference type="InterPro" id="IPR011990">
    <property type="entry name" value="TPR-like_helical_dom_sf"/>
</dbReference>
<dbReference type="EMBL" id="VKKY01000001">
    <property type="protein sequence ID" value="KAA3439296.1"/>
    <property type="molecule type" value="Genomic_DNA"/>
</dbReference>
<accession>A0A5B6TH08</accession>
<evidence type="ECO:0000259" key="4">
    <source>
        <dbReference type="Pfam" id="PF13525"/>
    </source>
</evidence>
<dbReference type="NCBIfam" id="TIGR03302">
    <property type="entry name" value="OM_YfiO"/>
    <property type="match status" value="1"/>
</dbReference>
<keyword evidence="1" id="KW-0732">Signal</keyword>
<dbReference type="InterPro" id="IPR017689">
    <property type="entry name" value="BamD"/>
</dbReference>
<evidence type="ECO:0000256" key="2">
    <source>
        <dbReference type="ARBA" id="ARBA00023136"/>
    </source>
</evidence>